<dbReference type="InterPro" id="IPR020070">
    <property type="entry name" value="Ribosomal_bL9_N"/>
</dbReference>
<dbReference type="SUPFAM" id="SSF55653">
    <property type="entry name" value="Ribosomal protein L9 C-domain"/>
    <property type="match status" value="1"/>
</dbReference>
<dbReference type="GO" id="GO:0019843">
    <property type="term" value="F:rRNA binding"/>
    <property type="evidence" value="ECO:0007669"/>
    <property type="project" value="UniProtKB-UniRule"/>
</dbReference>
<dbReference type="Proteomes" id="UP000180246">
    <property type="component" value="Unassembled WGS sequence"/>
</dbReference>
<keyword evidence="3 7" id="KW-0694">RNA-binding</keyword>
<dbReference type="GO" id="GO:0006412">
    <property type="term" value="P:translation"/>
    <property type="evidence" value="ECO:0007669"/>
    <property type="project" value="UniProtKB-UniRule"/>
</dbReference>
<sequence>MQVILLEKVINVGNLGDVVKVKDGYARNFLIPQKMARRATASAVAEFEAKRAELEKAAAEKLAAAQAQGDKLSGLTVTIGQKAGVDGRLFGSVTNADIAEALTKQGFPVEKAAVRLPNGPLKTTGEFPVAVALHTDVVSEITIAVVGEAA</sequence>
<evidence type="ECO:0000256" key="3">
    <source>
        <dbReference type="ARBA" id="ARBA00022884"/>
    </source>
</evidence>
<dbReference type="GO" id="GO:1990904">
    <property type="term" value="C:ribonucleoprotein complex"/>
    <property type="evidence" value="ECO:0007669"/>
    <property type="project" value="UniProtKB-KW"/>
</dbReference>
<dbReference type="AlphaFoldDB" id="A0A1S2ND99"/>
<dbReference type="InterPro" id="IPR036935">
    <property type="entry name" value="Ribosomal_bL9_N_sf"/>
</dbReference>
<dbReference type="EMBL" id="JRYB01000001">
    <property type="protein sequence ID" value="OIJ43038.1"/>
    <property type="molecule type" value="Genomic_DNA"/>
</dbReference>
<organism evidence="9 10">
    <name type="scientific">Massilia timonae</name>
    <dbReference type="NCBI Taxonomy" id="47229"/>
    <lineage>
        <taxon>Bacteria</taxon>
        <taxon>Pseudomonadati</taxon>
        <taxon>Pseudomonadota</taxon>
        <taxon>Betaproteobacteria</taxon>
        <taxon>Burkholderiales</taxon>
        <taxon>Oxalobacteraceae</taxon>
        <taxon>Telluria group</taxon>
        <taxon>Massilia</taxon>
    </lineage>
</organism>
<evidence type="ECO:0000259" key="8">
    <source>
        <dbReference type="PROSITE" id="PS00651"/>
    </source>
</evidence>
<dbReference type="InterPro" id="IPR020069">
    <property type="entry name" value="Ribosomal_bL9_C"/>
</dbReference>
<evidence type="ECO:0000313" key="9">
    <source>
        <dbReference type="EMBL" id="OIJ43038.1"/>
    </source>
</evidence>
<name>A0A1S2ND99_9BURK</name>
<proteinExistence type="inferred from homology"/>
<reference evidence="9 10" key="1">
    <citation type="submission" date="2014-10" db="EMBL/GenBank/DDBJ databases">
        <authorList>
            <person name="Seo M.-J."/>
            <person name="Seok Y.J."/>
            <person name="Cha I.-T."/>
        </authorList>
    </citation>
    <scope>NUCLEOTIDE SEQUENCE [LARGE SCALE GENOMIC DNA]</scope>
    <source>
        <strain evidence="9 10">NEU</strain>
    </source>
</reference>
<keyword evidence="5 7" id="KW-0687">Ribonucleoprotein</keyword>
<evidence type="ECO:0000256" key="1">
    <source>
        <dbReference type="ARBA" id="ARBA00010605"/>
    </source>
</evidence>
<comment type="caution">
    <text evidence="9">The sequence shown here is derived from an EMBL/GenBank/DDBJ whole genome shotgun (WGS) entry which is preliminary data.</text>
</comment>
<dbReference type="PROSITE" id="PS00651">
    <property type="entry name" value="RIBOSOMAL_L9"/>
    <property type="match status" value="1"/>
</dbReference>
<protein>
    <recommendedName>
        <fullName evidence="6 7">Large ribosomal subunit protein bL9</fullName>
    </recommendedName>
</protein>
<keyword evidence="2 7" id="KW-0699">rRNA-binding</keyword>
<dbReference type="HAMAP" id="MF_00503">
    <property type="entry name" value="Ribosomal_bL9"/>
    <property type="match status" value="1"/>
</dbReference>
<feature type="domain" description="Ribosomal protein L9" evidence="8">
    <location>
        <begin position="13"/>
        <end position="40"/>
    </location>
</feature>
<dbReference type="NCBIfam" id="TIGR00158">
    <property type="entry name" value="L9"/>
    <property type="match status" value="1"/>
</dbReference>
<evidence type="ECO:0000256" key="2">
    <source>
        <dbReference type="ARBA" id="ARBA00022730"/>
    </source>
</evidence>
<comment type="function">
    <text evidence="7">Binds to the 23S rRNA.</text>
</comment>
<dbReference type="Gene3D" id="3.40.5.10">
    <property type="entry name" value="Ribosomal protein L9, N-terminal domain"/>
    <property type="match status" value="1"/>
</dbReference>
<dbReference type="Pfam" id="PF03948">
    <property type="entry name" value="Ribosomal_L9_C"/>
    <property type="match status" value="1"/>
</dbReference>
<dbReference type="PANTHER" id="PTHR21368">
    <property type="entry name" value="50S RIBOSOMAL PROTEIN L9"/>
    <property type="match status" value="1"/>
</dbReference>
<evidence type="ECO:0000256" key="4">
    <source>
        <dbReference type="ARBA" id="ARBA00022980"/>
    </source>
</evidence>
<dbReference type="Pfam" id="PF01281">
    <property type="entry name" value="Ribosomal_L9_N"/>
    <property type="match status" value="1"/>
</dbReference>
<dbReference type="SUPFAM" id="SSF55658">
    <property type="entry name" value="L9 N-domain-like"/>
    <property type="match status" value="1"/>
</dbReference>
<dbReference type="InterPro" id="IPR020594">
    <property type="entry name" value="Ribosomal_bL9_bac/chp"/>
</dbReference>
<keyword evidence="4 7" id="KW-0689">Ribosomal protein</keyword>
<evidence type="ECO:0000256" key="6">
    <source>
        <dbReference type="ARBA" id="ARBA00035292"/>
    </source>
</evidence>
<comment type="similarity">
    <text evidence="1 7">Belongs to the bacterial ribosomal protein bL9 family.</text>
</comment>
<evidence type="ECO:0000313" key="10">
    <source>
        <dbReference type="Proteomes" id="UP000180246"/>
    </source>
</evidence>
<dbReference type="InterPro" id="IPR009027">
    <property type="entry name" value="Ribosomal_bL9/RNase_H1_N"/>
</dbReference>
<evidence type="ECO:0000256" key="5">
    <source>
        <dbReference type="ARBA" id="ARBA00023274"/>
    </source>
</evidence>
<dbReference type="InterPro" id="IPR000244">
    <property type="entry name" value="Ribosomal_bL9"/>
</dbReference>
<gene>
    <name evidence="7 9" type="primary">rplI</name>
    <name evidence="9" type="ORF">LO55_2736</name>
</gene>
<dbReference type="Gene3D" id="3.10.430.100">
    <property type="entry name" value="Ribosomal protein L9, C-terminal domain"/>
    <property type="match status" value="1"/>
</dbReference>
<dbReference type="RefSeq" id="WP_005666073.1">
    <property type="nucleotide sequence ID" value="NZ_CAUQYF010000109.1"/>
</dbReference>
<accession>A0A1S2ND99</accession>
<dbReference type="GO" id="GO:0005840">
    <property type="term" value="C:ribosome"/>
    <property type="evidence" value="ECO:0007669"/>
    <property type="project" value="UniProtKB-KW"/>
</dbReference>
<evidence type="ECO:0000256" key="7">
    <source>
        <dbReference type="HAMAP-Rule" id="MF_00503"/>
    </source>
</evidence>
<dbReference type="InterPro" id="IPR036791">
    <property type="entry name" value="Ribosomal_bL9_C_sf"/>
</dbReference>
<dbReference type="GO" id="GO:0003735">
    <property type="term" value="F:structural constituent of ribosome"/>
    <property type="evidence" value="ECO:0007669"/>
    <property type="project" value="InterPro"/>
</dbReference>